<protein>
    <submittedName>
        <fullName evidence="2">Mg2+ transporter zinc transport protein</fullName>
    </submittedName>
</protein>
<dbReference type="AlphaFoldDB" id="A0A8H4K6E4"/>
<dbReference type="Gene3D" id="1.20.58.340">
    <property type="entry name" value="Magnesium transport protein CorA, transmembrane region"/>
    <property type="match status" value="1"/>
</dbReference>
<evidence type="ECO:0000256" key="1">
    <source>
        <dbReference type="SAM" id="Phobius"/>
    </source>
</evidence>
<reference evidence="2" key="1">
    <citation type="submission" date="2020-01" db="EMBL/GenBank/DDBJ databases">
        <title>Identification and distribution of gene clusters putatively required for synthesis of sphingolipid metabolism inhibitors in phylogenetically diverse species of the filamentous fungus Fusarium.</title>
        <authorList>
            <person name="Kim H.-S."/>
            <person name="Busman M."/>
            <person name="Brown D.W."/>
            <person name="Divon H."/>
            <person name="Uhlig S."/>
            <person name="Proctor R.H."/>
        </authorList>
    </citation>
    <scope>NUCLEOTIDE SEQUENCE</scope>
    <source>
        <strain evidence="2">NRRL 53441</strain>
    </source>
</reference>
<sequence>MNKGEIKSHIFPVGQQPGGGGYIDFFATGVGFTAQKGPPGTSIADDLCFYLANYSSLPGLTWETPDIAAIFLKKIVASLYMRRLDQLRKTVAQSQSLMRWNSDFSGLDLAAVEANWSDCQTLERLLQLYCLDLEDILIQLRLPLELPDPRQINSWQDVGADFQMLYHQFSHARSWVENLNSSMTALAGMAGNRQAFREQQLSLQAADRTRNITTLGLVFVPLAYVATLFSMSDEYAPGGEKFWLYFAISTPMVFIVLGAYQGINWIGQRSRRGSIPLNGSMKLSSFGG</sequence>
<dbReference type="Proteomes" id="UP000605986">
    <property type="component" value="Unassembled WGS sequence"/>
</dbReference>
<evidence type="ECO:0000313" key="2">
    <source>
        <dbReference type="EMBL" id="KAF4445540.1"/>
    </source>
</evidence>
<keyword evidence="1" id="KW-1133">Transmembrane helix</keyword>
<keyword evidence="3" id="KW-1185">Reference proteome</keyword>
<proteinExistence type="predicted"/>
<evidence type="ECO:0000313" key="3">
    <source>
        <dbReference type="Proteomes" id="UP000605986"/>
    </source>
</evidence>
<comment type="caution">
    <text evidence="2">The sequence shown here is derived from an EMBL/GenBank/DDBJ whole genome shotgun (WGS) entry which is preliminary data.</text>
</comment>
<feature type="transmembrane region" description="Helical" evidence="1">
    <location>
        <begin position="242"/>
        <end position="263"/>
    </location>
</feature>
<feature type="transmembrane region" description="Helical" evidence="1">
    <location>
        <begin position="212"/>
        <end position="230"/>
    </location>
</feature>
<name>A0A8H4K6E4_9HYPO</name>
<organism evidence="2 3">
    <name type="scientific">Fusarium austroafricanum</name>
    <dbReference type="NCBI Taxonomy" id="2364996"/>
    <lineage>
        <taxon>Eukaryota</taxon>
        <taxon>Fungi</taxon>
        <taxon>Dikarya</taxon>
        <taxon>Ascomycota</taxon>
        <taxon>Pezizomycotina</taxon>
        <taxon>Sordariomycetes</taxon>
        <taxon>Hypocreomycetidae</taxon>
        <taxon>Hypocreales</taxon>
        <taxon>Nectriaceae</taxon>
        <taxon>Fusarium</taxon>
        <taxon>Fusarium concolor species complex</taxon>
    </lineage>
</organism>
<dbReference type="OrthoDB" id="3231000at2759"/>
<gene>
    <name evidence="2" type="ORF">F53441_10737</name>
</gene>
<keyword evidence="1" id="KW-0812">Transmembrane</keyword>
<dbReference type="EMBL" id="JAADJG010000518">
    <property type="protein sequence ID" value="KAF4445540.1"/>
    <property type="molecule type" value="Genomic_DNA"/>
</dbReference>
<accession>A0A8H4K6E4</accession>
<keyword evidence="1" id="KW-0472">Membrane</keyword>